<feature type="domain" description="Helicase ATP-binding" evidence="11">
    <location>
        <begin position="628"/>
        <end position="789"/>
    </location>
</feature>
<dbReference type="InterPro" id="IPR003711">
    <property type="entry name" value="CarD-like/TRCF_RID"/>
</dbReference>
<dbReference type="Pfam" id="PF17757">
    <property type="entry name" value="UvrB_inter"/>
    <property type="match status" value="1"/>
</dbReference>
<evidence type="ECO:0000256" key="7">
    <source>
        <dbReference type="ARBA" id="ARBA00023125"/>
    </source>
</evidence>
<dbReference type="InterPro" id="IPR036101">
    <property type="entry name" value="CarD-like/TRCF_RID_sf"/>
</dbReference>
<dbReference type="GO" id="GO:0003684">
    <property type="term" value="F:damaged DNA binding"/>
    <property type="evidence" value="ECO:0007669"/>
    <property type="project" value="InterPro"/>
</dbReference>
<reference evidence="14" key="1">
    <citation type="submission" date="2016-09" db="EMBL/GenBank/DDBJ databases">
        <title>Draft genome sequence of a novel species of the family Streptococcaceae isolated from flowers.</title>
        <authorList>
            <person name="Chuah L.-O."/>
            <person name="Yap K.-P."/>
            <person name="Thong K.L."/>
            <person name="Liong M.T."/>
            <person name="Ahmad R."/>
            <person name="Rusul G."/>
        </authorList>
    </citation>
    <scope>NUCLEOTIDE SEQUENCE [LARGE SCALE GENOMIC DNA]</scope>
    <source>
        <strain evidence="14">DF1</strain>
    </source>
</reference>
<comment type="caution">
    <text evidence="13">The sequence shown here is derived from an EMBL/GenBank/DDBJ whole genome shotgun (WGS) entry which is preliminary data.</text>
</comment>
<keyword evidence="3 9" id="KW-0227">DNA damage</keyword>
<sequence length="1185" mass="136522">MNIIDLLNEDRNLQAWESRFTTLSRTLLLGLSGSIKSLVMANAYDNDPDKYILITDTQYHASELFDELGNLLGEDKVVQYFSDDNVYADYAIASKDRVTYRLEALEFLIDPKRTGFFITPLLSLRELLPSVENFKGAYQEIKVGQEVDLDSLADQLGHIGYERTQRVMTPGEFSRRGDILDLYSLDAEYPVRIEFFGDEIDGIRYFDVETQRSVEQLDSLVIKPANDFILSDEEFDRGVKKLYKIIDKSDDDIFKSYLEEVVSAASNRYYHQDLRKFAEFFYKKETTLFDYFPKNVQFFLDDFQKINEMNNKISLELADFILSEKNLGRYVEGQKYLADNFSKVRNYKPSSFFSNFQKGLGNLRFDAIYNFNQHSMQDFFGQLGLLKAEIDRFVKNENTVVIVATPEKYGKMLQSLQDVDIKFTETKEYDIKNKEVNLISSTAISKGFNFLDDKLVVITEQEIFGKVRKKRIRRSNNISNAERLKDYNELEIGDYVVHKNHGIGKYMGIETIEVGGIHRDYLTIQYQNSDRISVPVDQLDMLTKYTASEGKAPKINKLNDGRWKRTMRTVNKQVEDISEDLIKLYALRQSQKGYAFSKDDDNQLEFDNNFAYAETEDQLRSIAEIKKDMEKERPMDRLLVGDVGFGKTEVAMRAAFKAVNDHKQVAVLVPTTVLAEQHYSTMLERFSEFGVEIAVLSRFQTKSQQKDILDKLKKGRIDIIVGTHRILSKDVEFFDLGLMIIDEEQRFGVKHKERLKELKSQVDVLTLTATPIPRTLHMSMLGIRDLSVIETPPTNRYPVQTYVMETNYGVVRDASLREISRGGQIFYLYNRVDTIEQKVAQLSELIPEARIGYVHGQMNEVQLEDTLLDFVNGEYDMLVTTTIIETGVDIPNANTLFVEAADYMGLSQLYQLRGRVGRSNRIAYAYFMYDPDKQLSEVSEKRLDAIKGFTELGSGFKIAMRDLSIRGAGNLLGAEQSGFIESVGFDLYSQLLEESVNSRLGRGNSKKTSNAEINVGIDAFIPSDYITDERQKIEIYKRIREIDSRKYYENLQDELIDRFGEYPDAVAFLLEIGLLKYYADNALVDRMVKQKDTIVYTMSMAAKNVYLPQDYFDALSKTDLPVKLGEESGVMVLRFDIKNRSDANYLSELIRFTERLSEIRDEKDSLKKVSQEENELEETSEDGND</sequence>
<evidence type="ECO:0000256" key="3">
    <source>
        <dbReference type="ARBA" id="ARBA00022763"/>
    </source>
</evidence>
<evidence type="ECO:0000313" key="13">
    <source>
        <dbReference type="EMBL" id="OFI48736.1"/>
    </source>
</evidence>
<dbReference type="Gene3D" id="3.90.1150.50">
    <property type="entry name" value="Transcription-repair-coupling factor, D7 domain"/>
    <property type="match status" value="1"/>
</dbReference>
<dbReference type="HAMAP" id="MF_00969">
    <property type="entry name" value="TRCF"/>
    <property type="match status" value="1"/>
</dbReference>
<dbReference type="STRING" id="1859473.BG261_05975"/>
<comment type="function">
    <text evidence="9">Couples transcription and DNA repair by recognizing RNA polymerase (RNAP) stalled at DNA lesions. Mediates ATP-dependent release of RNAP and its truncated transcript from the DNA, and recruitment of nucleotide excision repair machinery to the damaged site.</text>
</comment>
<dbReference type="SMART" id="SM00490">
    <property type="entry name" value="HELICc"/>
    <property type="match status" value="1"/>
</dbReference>
<comment type="subcellular location">
    <subcellularLocation>
        <location evidence="9">Cytoplasm</location>
    </subcellularLocation>
</comment>
<evidence type="ECO:0000256" key="2">
    <source>
        <dbReference type="ARBA" id="ARBA00022741"/>
    </source>
</evidence>
<keyword evidence="4 9" id="KW-0378">Hydrolase</keyword>
<dbReference type="InterPro" id="IPR001650">
    <property type="entry name" value="Helicase_C-like"/>
</dbReference>
<feature type="compositionally biased region" description="Acidic residues" evidence="10">
    <location>
        <begin position="1172"/>
        <end position="1185"/>
    </location>
</feature>
<evidence type="ECO:0000256" key="1">
    <source>
        <dbReference type="ARBA" id="ARBA00022490"/>
    </source>
</evidence>
<dbReference type="Gene3D" id="3.30.2060.10">
    <property type="entry name" value="Penicillin-binding protein 1b domain"/>
    <property type="match status" value="1"/>
</dbReference>
<dbReference type="SMART" id="SM00982">
    <property type="entry name" value="TRCF"/>
    <property type="match status" value="1"/>
</dbReference>
<dbReference type="GO" id="GO:0000716">
    <property type="term" value="P:transcription-coupled nucleotide-excision repair, DNA damage recognition"/>
    <property type="evidence" value="ECO:0007669"/>
    <property type="project" value="UniProtKB-UniRule"/>
</dbReference>
<dbReference type="Pfam" id="PF02559">
    <property type="entry name" value="CarD_TRCF_RID"/>
    <property type="match status" value="1"/>
</dbReference>
<evidence type="ECO:0000256" key="9">
    <source>
        <dbReference type="HAMAP-Rule" id="MF_00969"/>
    </source>
</evidence>
<keyword evidence="7 9" id="KW-0238">DNA-binding</keyword>
<dbReference type="Pfam" id="PF03461">
    <property type="entry name" value="TRCF"/>
    <property type="match status" value="1"/>
</dbReference>
<evidence type="ECO:0000256" key="8">
    <source>
        <dbReference type="ARBA" id="ARBA00023204"/>
    </source>
</evidence>
<dbReference type="CDD" id="cd17991">
    <property type="entry name" value="DEXHc_TRCF"/>
    <property type="match status" value="1"/>
</dbReference>
<dbReference type="InterPro" id="IPR027417">
    <property type="entry name" value="P-loop_NTPase"/>
</dbReference>
<dbReference type="InterPro" id="IPR037235">
    <property type="entry name" value="TRCF-like_C_D7"/>
</dbReference>
<dbReference type="PANTHER" id="PTHR47964:SF1">
    <property type="entry name" value="ATP-DEPENDENT DNA HELICASE HOMOLOG RECG, CHLOROPLASTIC"/>
    <property type="match status" value="1"/>
</dbReference>
<dbReference type="PROSITE" id="PS51194">
    <property type="entry name" value="HELICASE_CTER"/>
    <property type="match status" value="1"/>
</dbReference>
<keyword evidence="5" id="KW-0347">Helicase</keyword>
<feature type="region of interest" description="Disordered" evidence="10">
    <location>
        <begin position="1163"/>
        <end position="1185"/>
    </location>
</feature>
<dbReference type="PANTHER" id="PTHR47964">
    <property type="entry name" value="ATP-DEPENDENT DNA HELICASE HOMOLOG RECG, CHLOROPLASTIC"/>
    <property type="match status" value="1"/>
</dbReference>
<accession>A0A1E8GL93</accession>
<evidence type="ECO:0000256" key="5">
    <source>
        <dbReference type="ARBA" id="ARBA00022806"/>
    </source>
</evidence>
<dbReference type="OrthoDB" id="9804325at2"/>
<dbReference type="GO" id="GO:0016787">
    <property type="term" value="F:hydrolase activity"/>
    <property type="evidence" value="ECO:0007669"/>
    <property type="project" value="UniProtKB-KW"/>
</dbReference>
<proteinExistence type="inferred from homology"/>
<dbReference type="InterPro" id="IPR011545">
    <property type="entry name" value="DEAD/DEAH_box_helicase_dom"/>
</dbReference>
<dbReference type="InterPro" id="IPR041471">
    <property type="entry name" value="UvrB_inter"/>
</dbReference>
<dbReference type="Pfam" id="PF00270">
    <property type="entry name" value="DEAD"/>
    <property type="match status" value="1"/>
</dbReference>
<dbReference type="InterPro" id="IPR047112">
    <property type="entry name" value="RecG/Mfd"/>
</dbReference>
<keyword evidence="14" id="KW-1185">Reference proteome</keyword>
<dbReference type="GO" id="GO:0006355">
    <property type="term" value="P:regulation of DNA-templated transcription"/>
    <property type="evidence" value="ECO:0007669"/>
    <property type="project" value="UniProtKB-UniRule"/>
</dbReference>
<dbReference type="SMART" id="SM01058">
    <property type="entry name" value="CarD_TRCF"/>
    <property type="match status" value="1"/>
</dbReference>
<dbReference type="Gene3D" id="3.40.50.11180">
    <property type="match status" value="1"/>
</dbReference>
<name>A0A1E8GL93_9LACT</name>
<dbReference type="EMBL" id="MKIR01000024">
    <property type="protein sequence ID" value="OFI48736.1"/>
    <property type="molecule type" value="Genomic_DNA"/>
</dbReference>
<dbReference type="RefSeq" id="WP_070793120.1">
    <property type="nucleotide sequence ID" value="NZ_MKIR01000024.1"/>
</dbReference>
<dbReference type="GO" id="GO:0005737">
    <property type="term" value="C:cytoplasm"/>
    <property type="evidence" value="ECO:0007669"/>
    <property type="project" value="UniProtKB-SubCell"/>
</dbReference>
<dbReference type="InterPro" id="IPR004576">
    <property type="entry name" value="Mfd"/>
</dbReference>
<dbReference type="Pfam" id="PF00271">
    <property type="entry name" value="Helicase_C"/>
    <property type="match status" value="1"/>
</dbReference>
<dbReference type="EC" id="3.6.4.-" evidence="9"/>
<dbReference type="Gene3D" id="2.40.10.170">
    <property type="match status" value="1"/>
</dbReference>
<feature type="domain" description="Helicase C-terminal" evidence="12">
    <location>
        <begin position="811"/>
        <end position="964"/>
    </location>
</feature>
<evidence type="ECO:0000259" key="11">
    <source>
        <dbReference type="PROSITE" id="PS51192"/>
    </source>
</evidence>
<dbReference type="GO" id="GO:0003678">
    <property type="term" value="F:DNA helicase activity"/>
    <property type="evidence" value="ECO:0007669"/>
    <property type="project" value="TreeGrafter"/>
</dbReference>
<gene>
    <name evidence="9" type="primary">mfd</name>
    <name evidence="13" type="ORF">BG261_05975</name>
</gene>
<dbReference type="SMART" id="SM00487">
    <property type="entry name" value="DEXDc"/>
    <property type="match status" value="1"/>
</dbReference>
<keyword evidence="8 9" id="KW-0234">DNA repair</keyword>
<organism evidence="13 14">
    <name type="scientific">Floricoccus tropicus</name>
    <dbReference type="NCBI Taxonomy" id="1859473"/>
    <lineage>
        <taxon>Bacteria</taxon>
        <taxon>Bacillati</taxon>
        <taxon>Bacillota</taxon>
        <taxon>Bacilli</taxon>
        <taxon>Lactobacillales</taxon>
        <taxon>Streptococcaceae</taxon>
        <taxon>Floricoccus</taxon>
    </lineage>
</organism>
<comment type="similarity">
    <text evidence="9">In the C-terminal section; belongs to the helicase family. RecG subfamily.</text>
</comment>
<dbReference type="SUPFAM" id="SSF141259">
    <property type="entry name" value="CarD-like"/>
    <property type="match status" value="1"/>
</dbReference>
<keyword evidence="6 9" id="KW-0067">ATP-binding</keyword>
<protein>
    <recommendedName>
        <fullName evidence="9">Transcription-repair-coupling factor</fullName>
        <shortName evidence="9">TRCF</shortName>
        <ecNumber evidence="9">3.6.4.-</ecNumber>
    </recommendedName>
</protein>
<dbReference type="Gene3D" id="3.40.50.300">
    <property type="entry name" value="P-loop containing nucleotide triphosphate hydrolases"/>
    <property type="match status" value="2"/>
</dbReference>
<dbReference type="NCBIfam" id="TIGR00580">
    <property type="entry name" value="mfd"/>
    <property type="match status" value="1"/>
</dbReference>
<evidence type="ECO:0000256" key="10">
    <source>
        <dbReference type="SAM" id="MobiDB-lite"/>
    </source>
</evidence>
<evidence type="ECO:0000256" key="6">
    <source>
        <dbReference type="ARBA" id="ARBA00022840"/>
    </source>
</evidence>
<dbReference type="AlphaFoldDB" id="A0A1E8GL93"/>
<dbReference type="SUPFAM" id="SSF143517">
    <property type="entry name" value="TRCF domain-like"/>
    <property type="match status" value="1"/>
</dbReference>
<dbReference type="InterPro" id="IPR005118">
    <property type="entry name" value="TRCF_C"/>
</dbReference>
<dbReference type="PROSITE" id="PS51192">
    <property type="entry name" value="HELICASE_ATP_BIND_1"/>
    <property type="match status" value="1"/>
</dbReference>
<evidence type="ECO:0000259" key="12">
    <source>
        <dbReference type="PROSITE" id="PS51194"/>
    </source>
</evidence>
<dbReference type="Proteomes" id="UP000178622">
    <property type="component" value="Unassembled WGS sequence"/>
</dbReference>
<comment type="similarity">
    <text evidence="9">In the N-terminal section; belongs to the UvrB family.</text>
</comment>
<dbReference type="GO" id="GO:0005524">
    <property type="term" value="F:ATP binding"/>
    <property type="evidence" value="ECO:0007669"/>
    <property type="project" value="UniProtKB-UniRule"/>
</dbReference>
<evidence type="ECO:0000256" key="4">
    <source>
        <dbReference type="ARBA" id="ARBA00022801"/>
    </source>
</evidence>
<dbReference type="InterPro" id="IPR014001">
    <property type="entry name" value="Helicase_ATP-bd"/>
</dbReference>
<evidence type="ECO:0000313" key="14">
    <source>
        <dbReference type="Proteomes" id="UP000178622"/>
    </source>
</evidence>
<keyword evidence="1 9" id="KW-0963">Cytoplasm</keyword>
<keyword evidence="2 9" id="KW-0547">Nucleotide-binding</keyword>
<dbReference type="SUPFAM" id="SSF52540">
    <property type="entry name" value="P-loop containing nucleoside triphosphate hydrolases"/>
    <property type="match status" value="4"/>
</dbReference>